<feature type="region of interest" description="Disordered" evidence="1">
    <location>
        <begin position="17"/>
        <end position="36"/>
    </location>
</feature>
<reference evidence="3" key="1">
    <citation type="submission" date="2022-04" db="EMBL/GenBank/DDBJ databases">
        <title>A functionally conserved STORR gene fusion in Papaver species that diverged 16.8 million years ago.</title>
        <authorList>
            <person name="Catania T."/>
        </authorList>
    </citation>
    <scope>NUCLEOTIDE SEQUENCE</scope>
    <source>
        <strain evidence="3">S-188037</strain>
    </source>
</reference>
<dbReference type="GO" id="GO:0005886">
    <property type="term" value="C:plasma membrane"/>
    <property type="evidence" value="ECO:0007669"/>
    <property type="project" value="TreeGrafter"/>
</dbReference>
<dbReference type="EMBL" id="JAJJMB010009426">
    <property type="protein sequence ID" value="KAI3913946.1"/>
    <property type="molecule type" value="Genomic_DNA"/>
</dbReference>
<protein>
    <recommendedName>
        <fullName evidence="2">Senescence domain-containing protein</fullName>
    </recommendedName>
</protein>
<gene>
    <name evidence="3" type="ORF">MKW98_010758</name>
</gene>
<dbReference type="PANTHER" id="PTHR21068">
    <property type="entry name" value="SPARTIN"/>
    <property type="match status" value="1"/>
</dbReference>
<accession>A0AAD4SNA3</accession>
<name>A0AAD4SNA3_9MAGN</name>
<keyword evidence="4" id="KW-1185">Reference proteome</keyword>
<feature type="domain" description="Senescence" evidence="2">
    <location>
        <begin position="260"/>
        <end position="441"/>
    </location>
</feature>
<dbReference type="InterPro" id="IPR009686">
    <property type="entry name" value="Senescence/spartin_C"/>
</dbReference>
<dbReference type="Pfam" id="PF06911">
    <property type="entry name" value="Senescence"/>
    <property type="match status" value="1"/>
</dbReference>
<evidence type="ECO:0000256" key="1">
    <source>
        <dbReference type="SAM" id="MobiDB-lite"/>
    </source>
</evidence>
<proteinExistence type="predicted"/>
<organism evidence="3 4">
    <name type="scientific">Papaver atlanticum</name>
    <dbReference type="NCBI Taxonomy" id="357466"/>
    <lineage>
        <taxon>Eukaryota</taxon>
        <taxon>Viridiplantae</taxon>
        <taxon>Streptophyta</taxon>
        <taxon>Embryophyta</taxon>
        <taxon>Tracheophyta</taxon>
        <taxon>Spermatophyta</taxon>
        <taxon>Magnoliopsida</taxon>
        <taxon>Ranunculales</taxon>
        <taxon>Papaveraceae</taxon>
        <taxon>Papaveroideae</taxon>
        <taxon>Papaver</taxon>
    </lineage>
</organism>
<dbReference type="Proteomes" id="UP001202328">
    <property type="component" value="Unassembled WGS sequence"/>
</dbReference>
<evidence type="ECO:0000313" key="3">
    <source>
        <dbReference type="EMBL" id="KAI3913946.1"/>
    </source>
</evidence>
<dbReference type="InterPro" id="IPR045036">
    <property type="entry name" value="Spartin-like"/>
</dbReference>
<evidence type="ECO:0000259" key="2">
    <source>
        <dbReference type="Pfam" id="PF06911"/>
    </source>
</evidence>
<comment type="caution">
    <text evidence="3">The sequence shown here is derived from an EMBL/GenBank/DDBJ whole genome shotgun (WGS) entry which is preliminary data.</text>
</comment>
<evidence type="ECO:0000313" key="4">
    <source>
        <dbReference type="Proteomes" id="UP001202328"/>
    </source>
</evidence>
<sequence length="459" mass="50319">MASHKMHRPLYPEVIQSNPESIPKYHSNDSKPSSSSNLYPTIVVEEYVENLFPHCEEPLHNPKSNPPPTAPTEPVEEIILTIPGAIAHLIDKKYSVELASGDLSILRLRQGIHVVAVLARIGDEIQWPLGKDEAAVKLDESHYFFSLRVPPVDESDSSDDDEDHHKGNESEYILNYGVTFASKGQEHLLKEFDKILETYISFSVHKVSKKSEVLDALMAKETSPAELTPEKKKDMEKLAAAYWTTLAPNVEEYSGFVAKAIAVGSGQVIKGILWCGDVTIDRLKWGNEFLLKRMAPCAEQSEVSPEVMKRIKRVKRITNMSEKVATGILCGVLKVSGYFSNSVVNSKVGKKFFSMLPGEVVLASMDGLGRVCDAFEVAGKNVMSTSSTVTTGLVSHRYGEKAAEATNEGLDAAGHAAGAAWAVLKIRKALNPKSAIKPTTLGKSAFKSAAEDFKSKYKK</sequence>
<dbReference type="AlphaFoldDB" id="A0AAD4SNA3"/>
<dbReference type="PANTHER" id="PTHR21068:SF43">
    <property type="entry name" value="SPARTIN"/>
    <property type="match status" value="1"/>
</dbReference>